<dbReference type="AlphaFoldDB" id="A0A558DXJ8"/>
<dbReference type="OrthoDB" id="7061397at2"/>
<reference evidence="1 2" key="1">
    <citation type="submission" date="2019-07" db="EMBL/GenBank/DDBJ databases">
        <title>The pathways for chlorine oxyanion respiration interact through the shared metabolite chlorate.</title>
        <authorList>
            <person name="Barnum T.P."/>
            <person name="Cheng Y."/>
            <person name="Hill K.A."/>
            <person name="Lucas L.N."/>
            <person name="Carlson H.K."/>
            <person name="Coates J.D."/>
        </authorList>
    </citation>
    <scope>NUCLEOTIDE SEQUENCE [LARGE SCALE GENOMIC DNA]</scope>
    <source>
        <strain evidence="1 2">BK-1</strain>
    </source>
</reference>
<comment type="caution">
    <text evidence="1">The sequence shown here is derived from an EMBL/GenBank/DDBJ whole genome shotgun (WGS) entry which is preliminary data.</text>
</comment>
<accession>A0A558DXJ8</accession>
<evidence type="ECO:0000313" key="1">
    <source>
        <dbReference type="EMBL" id="TVO70935.1"/>
    </source>
</evidence>
<dbReference type="Proteomes" id="UP000316649">
    <property type="component" value="Unassembled WGS sequence"/>
</dbReference>
<gene>
    <name evidence="1" type="ORF">FHP88_15905</name>
</gene>
<sequence length="148" mass="16433">MRALVILCILGLLSPGLAVSGKYRQAAYLTNIYFSNKLQQENGFVQPDKVFNKLKAGDPDVGAYVVLNLVVEKGEHRVEVDILDRDGTLFDKLEFEPVLANQDDWTYTATGQFGGNLPDGGIFFKIYDSHEGGAKEVIGTFRLMTAQW</sequence>
<proteinExistence type="predicted"/>
<dbReference type="EMBL" id="VMNH01000023">
    <property type="protein sequence ID" value="TVO70935.1"/>
    <property type="molecule type" value="Genomic_DNA"/>
</dbReference>
<evidence type="ECO:0000313" key="2">
    <source>
        <dbReference type="Proteomes" id="UP000316649"/>
    </source>
</evidence>
<name>A0A558DXJ8_9GAMM</name>
<keyword evidence="2" id="KW-1185">Reference proteome</keyword>
<organism evidence="1 2">
    <name type="scientific">Sedimenticola selenatireducens</name>
    <dbReference type="NCBI Taxonomy" id="191960"/>
    <lineage>
        <taxon>Bacteria</taxon>
        <taxon>Pseudomonadati</taxon>
        <taxon>Pseudomonadota</taxon>
        <taxon>Gammaproteobacteria</taxon>
        <taxon>Chromatiales</taxon>
        <taxon>Sedimenticolaceae</taxon>
        <taxon>Sedimenticola</taxon>
    </lineage>
</organism>
<protein>
    <submittedName>
        <fullName evidence="1">Uncharacterized protein</fullName>
    </submittedName>
</protein>
<dbReference type="RefSeq" id="WP_144360072.1">
    <property type="nucleotide sequence ID" value="NZ_VMNH01000023.1"/>
</dbReference>